<dbReference type="Gramene" id="mRNA:HanXRQr2_Chr08g0356501">
    <property type="protein sequence ID" value="mRNA:HanXRQr2_Chr08g0356501"/>
    <property type="gene ID" value="HanXRQr2_Chr08g0356501"/>
</dbReference>
<dbReference type="PANTHER" id="PTHR31319:SF39">
    <property type="entry name" value="ZINC FINGER PROTEIN CONSTANS-LIKE 1"/>
    <property type="match status" value="1"/>
</dbReference>
<organism evidence="7 8">
    <name type="scientific">Helianthus annuus</name>
    <name type="common">Common sunflower</name>
    <dbReference type="NCBI Taxonomy" id="4232"/>
    <lineage>
        <taxon>Eukaryota</taxon>
        <taxon>Viridiplantae</taxon>
        <taxon>Streptophyta</taxon>
        <taxon>Embryophyta</taxon>
        <taxon>Tracheophyta</taxon>
        <taxon>Spermatophyta</taxon>
        <taxon>Magnoliopsida</taxon>
        <taxon>eudicotyledons</taxon>
        <taxon>Gunneridae</taxon>
        <taxon>Pentapetalae</taxon>
        <taxon>asterids</taxon>
        <taxon>campanulids</taxon>
        <taxon>Asterales</taxon>
        <taxon>Asteraceae</taxon>
        <taxon>Asteroideae</taxon>
        <taxon>Heliantheae alliance</taxon>
        <taxon>Heliantheae</taxon>
        <taxon>Helianthus</taxon>
    </lineage>
</organism>
<reference evidence="6 8" key="1">
    <citation type="journal article" date="2017" name="Nature">
        <title>The sunflower genome provides insights into oil metabolism, flowering and Asterid evolution.</title>
        <authorList>
            <person name="Badouin H."/>
            <person name="Gouzy J."/>
            <person name="Grassa C.J."/>
            <person name="Murat F."/>
            <person name="Staton S.E."/>
            <person name="Cottret L."/>
            <person name="Lelandais-Briere C."/>
            <person name="Owens G.L."/>
            <person name="Carrere S."/>
            <person name="Mayjonade B."/>
            <person name="Legrand L."/>
            <person name="Gill N."/>
            <person name="Kane N.C."/>
            <person name="Bowers J.E."/>
            <person name="Hubner S."/>
            <person name="Bellec A."/>
            <person name="Berard A."/>
            <person name="Berges H."/>
            <person name="Blanchet N."/>
            <person name="Boniface M.C."/>
            <person name="Brunel D."/>
            <person name="Catrice O."/>
            <person name="Chaidir N."/>
            <person name="Claudel C."/>
            <person name="Donnadieu C."/>
            <person name="Faraut T."/>
            <person name="Fievet G."/>
            <person name="Helmstetter N."/>
            <person name="King M."/>
            <person name="Knapp S.J."/>
            <person name="Lai Z."/>
            <person name="Le Paslier M.C."/>
            <person name="Lippi Y."/>
            <person name="Lorenzon L."/>
            <person name="Mandel J.R."/>
            <person name="Marage G."/>
            <person name="Marchand G."/>
            <person name="Marquand E."/>
            <person name="Bret-Mestries E."/>
            <person name="Morien E."/>
            <person name="Nambeesan S."/>
            <person name="Nguyen T."/>
            <person name="Pegot-Espagnet P."/>
            <person name="Pouilly N."/>
            <person name="Raftis F."/>
            <person name="Sallet E."/>
            <person name="Schiex T."/>
            <person name="Thomas J."/>
            <person name="Vandecasteele C."/>
            <person name="Vares D."/>
            <person name="Vear F."/>
            <person name="Vautrin S."/>
            <person name="Crespi M."/>
            <person name="Mangin B."/>
            <person name="Burke J.M."/>
            <person name="Salse J."/>
            <person name="Munos S."/>
            <person name="Vincourt P."/>
            <person name="Rieseberg L.H."/>
            <person name="Langlade N.B."/>
        </authorList>
    </citation>
    <scope>NUCLEOTIDE SEQUENCE [LARGE SCALE GENOMIC DNA]</scope>
    <source>
        <strain evidence="8">cv. SF193</strain>
        <tissue evidence="6">Leaves</tissue>
    </source>
</reference>
<comment type="subcellular location">
    <subcellularLocation>
        <location evidence="1 3">Nucleus</location>
    </subcellularLocation>
</comment>
<protein>
    <submittedName>
        <fullName evidence="7">Putative CCT domain-containing protein</fullName>
    </submittedName>
    <submittedName>
        <fullName evidence="6">Transcription factor C2C2-CO-like family</fullName>
    </submittedName>
</protein>
<evidence type="ECO:0000313" key="7">
    <source>
        <dbReference type="EMBL" id="OTG19667.1"/>
    </source>
</evidence>
<dbReference type="AlphaFoldDB" id="A0A251U8H4"/>
<dbReference type="InterPro" id="IPR010402">
    <property type="entry name" value="CCT_domain"/>
</dbReference>
<dbReference type="Pfam" id="PF06203">
    <property type="entry name" value="CCT"/>
    <property type="match status" value="1"/>
</dbReference>
<feature type="compositionally biased region" description="Polar residues" evidence="4">
    <location>
        <begin position="209"/>
        <end position="227"/>
    </location>
</feature>
<evidence type="ECO:0000259" key="5">
    <source>
        <dbReference type="PROSITE" id="PS51017"/>
    </source>
</evidence>
<proteinExistence type="predicted"/>
<feature type="domain" description="CCT" evidence="5">
    <location>
        <begin position="234"/>
        <end position="276"/>
    </location>
</feature>
<evidence type="ECO:0000313" key="8">
    <source>
        <dbReference type="Proteomes" id="UP000215914"/>
    </source>
</evidence>
<reference evidence="6" key="3">
    <citation type="submission" date="2020-06" db="EMBL/GenBank/DDBJ databases">
        <title>Helianthus annuus Genome sequencing and assembly Release 2.</title>
        <authorList>
            <person name="Gouzy J."/>
            <person name="Langlade N."/>
            <person name="Munos S."/>
        </authorList>
    </citation>
    <scope>NUCLEOTIDE SEQUENCE</scope>
    <source>
        <tissue evidence="6">Leaves</tissue>
    </source>
</reference>
<dbReference type="GO" id="GO:0005634">
    <property type="term" value="C:nucleus"/>
    <property type="evidence" value="ECO:0000318"/>
    <property type="project" value="GO_Central"/>
</dbReference>
<accession>A0A251U8H4</accession>
<dbReference type="Proteomes" id="UP000215914">
    <property type="component" value="Chromosome 8"/>
</dbReference>
<dbReference type="EMBL" id="MNCJ02000323">
    <property type="protein sequence ID" value="KAF5796832.1"/>
    <property type="molecule type" value="Genomic_DNA"/>
</dbReference>
<keyword evidence="8" id="KW-1185">Reference proteome</keyword>
<evidence type="ECO:0000313" key="6">
    <source>
        <dbReference type="EMBL" id="KAF5796832.1"/>
    </source>
</evidence>
<sequence>MWSDNSTSYGLGSNRHCMCHTAMVPCSSTNPMTQWYNNVPLSSTSFLNYQTAPENTMCGFSHASNPANPLFLDENDQEAGEHMSTDEIDSWLLPNPYTNPTDEPLNRTICCSWTGSQDHGQFNNMQTQDTQVNYDQNCGQSSRERLIEQQLEHTLNFPHGIDQNDYSTSALFYAILPPTTGMNLAQEWALNKSSFSPLHPEILLDQTVGRHSNSTRTSSLGTRQQASEFPPVSRQEKILRYLEKKKTRKYKKKIIYSSRKEFARTRPRIRGRFVRRSETNVE</sequence>
<reference evidence="7" key="2">
    <citation type="submission" date="2017-02" db="EMBL/GenBank/DDBJ databases">
        <title>Sunflower complete genome.</title>
        <authorList>
            <person name="Langlade N."/>
            <person name="Munos S."/>
        </authorList>
    </citation>
    <scope>NUCLEOTIDE SEQUENCE [LARGE SCALE GENOMIC DNA]</scope>
    <source>
        <tissue evidence="7">Leaves</tissue>
    </source>
</reference>
<evidence type="ECO:0000256" key="4">
    <source>
        <dbReference type="SAM" id="MobiDB-lite"/>
    </source>
</evidence>
<feature type="region of interest" description="Disordered" evidence="4">
    <location>
        <begin position="209"/>
        <end position="229"/>
    </location>
</feature>
<evidence type="ECO:0000256" key="3">
    <source>
        <dbReference type="PROSITE-ProRule" id="PRU00357"/>
    </source>
</evidence>
<dbReference type="InterPro" id="IPR045281">
    <property type="entry name" value="CONSTANS-like"/>
</dbReference>
<name>A0A251U8H4_HELAN</name>
<dbReference type="PANTHER" id="PTHR31319">
    <property type="entry name" value="ZINC FINGER PROTEIN CONSTANS-LIKE 4"/>
    <property type="match status" value="1"/>
</dbReference>
<dbReference type="InParanoid" id="A0A251U8H4"/>
<evidence type="ECO:0000256" key="2">
    <source>
        <dbReference type="ARBA" id="ARBA00023242"/>
    </source>
</evidence>
<keyword evidence="2 3" id="KW-0539">Nucleus</keyword>
<dbReference type="EMBL" id="CM007897">
    <property type="protein sequence ID" value="OTG19667.1"/>
    <property type="molecule type" value="Genomic_DNA"/>
</dbReference>
<gene>
    <name evidence="7" type="ORF">HannXRQ_Chr08g0236641</name>
    <name evidence="6" type="ORF">HanXRQr2_Chr08g0356501</name>
</gene>
<dbReference type="GO" id="GO:0009909">
    <property type="term" value="P:regulation of flower development"/>
    <property type="evidence" value="ECO:0000318"/>
    <property type="project" value="GO_Central"/>
</dbReference>
<dbReference type="GO" id="GO:2000028">
    <property type="term" value="P:regulation of photoperiodism, flowering"/>
    <property type="evidence" value="ECO:0000318"/>
    <property type="project" value="GO_Central"/>
</dbReference>
<evidence type="ECO:0000256" key="1">
    <source>
        <dbReference type="ARBA" id="ARBA00004123"/>
    </source>
</evidence>
<dbReference type="PROSITE" id="PS51017">
    <property type="entry name" value="CCT"/>
    <property type="match status" value="1"/>
</dbReference>